<evidence type="ECO:0000256" key="1">
    <source>
        <dbReference type="ARBA" id="ARBA00022448"/>
    </source>
</evidence>
<dbReference type="SUPFAM" id="SSF48695">
    <property type="entry name" value="Multiheme cytochromes"/>
    <property type="match status" value="1"/>
</dbReference>
<reference evidence="7" key="1">
    <citation type="submission" date="2020-07" db="EMBL/GenBank/DDBJ databases">
        <title>Huge and variable diversity of episymbiotic CPR bacteria and DPANN archaea in groundwater ecosystems.</title>
        <authorList>
            <person name="He C.Y."/>
            <person name="Keren R."/>
            <person name="Whittaker M."/>
            <person name="Farag I.F."/>
            <person name="Doudna J."/>
            <person name="Cate J.H.D."/>
            <person name="Banfield J.F."/>
        </authorList>
    </citation>
    <scope>NUCLEOTIDE SEQUENCE</scope>
    <source>
        <strain evidence="7">NC_groundwater_1664_Pr3_B-0.1um_52_9</strain>
    </source>
</reference>
<gene>
    <name evidence="7" type="ORF">HY912_18830</name>
</gene>
<keyword evidence="4" id="KW-0732">Signal</keyword>
<dbReference type="InterPro" id="IPR051829">
    <property type="entry name" value="Multiheme_Cytochr_ET"/>
</dbReference>
<dbReference type="InterPro" id="IPR036280">
    <property type="entry name" value="Multihaem_cyt_sf"/>
</dbReference>
<keyword evidence="3" id="KW-0479">Metal-binding</keyword>
<dbReference type="Proteomes" id="UP000807825">
    <property type="component" value="Unassembled WGS sequence"/>
</dbReference>
<accession>A0A9D6Z529</accession>
<evidence type="ECO:0000313" key="8">
    <source>
        <dbReference type="Proteomes" id="UP000807825"/>
    </source>
</evidence>
<evidence type="ECO:0000256" key="6">
    <source>
        <dbReference type="ARBA" id="ARBA00023004"/>
    </source>
</evidence>
<dbReference type="GO" id="GO:0046872">
    <property type="term" value="F:metal ion binding"/>
    <property type="evidence" value="ECO:0007669"/>
    <property type="project" value="UniProtKB-KW"/>
</dbReference>
<dbReference type="PANTHER" id="PTHR35038:SF6">
    <property type="entry name" value="SURFACE LOCALIZED DECAHEME CYTOCHROME C LIPOPROTEIN"/>
    <property type="match status" value="1"/>
</dbReference>
<organism evidence="7 8">
    <name type="scientific">Desulfomonile tiedjei</name>
    <dbReference type="NCBI Taxonomy" id="2358"/>
    <lineage>
        <taxon>Bacteria</taxon>
        <taxon>Pseudomonadati</taxon>
        <taxon>Thermodesulfobacteriota</taxon>
        <taxon>Desulfomonilia</taxon>
        <taxon>Desulfomonilales</taxon>
        <taxon>Desulfomonilaceae</taxon>
        <taxon>Desulfomonile</taxon>
    </lineage>
</organism>
<comment type="caution">
    <text evidence="7">The sequence shown here is derived from an EMBL/GenBank/DDBJ whole genome shotgun (WGS) entry which is preliminary data.</text>
</comment>
<evidence type="ECO:0008006" key="9">
    <source>
        <dbReference type="Google" id="ProtNLM"/>
    </source>
</evidence>
<dbReference type="AlphaFoldDB" id="A0A9D6Z529"/>
<dbReference type="Gene3D" id="1.10.3820.10">
    <property type="entry name" value="Di-heme elbow motif domain"/>
    <property type="match status" value="1"/>
</dbReference>
<keyword evidence="5" id="KW-0249">Electron transport</keyword>
<evidence type="ECO:0000313" key="7">
    <source>
        <dbReference type="EMBL" id="MBI5251550.1"/>
    </source>
</evidence>
<proteinExistence type="predicted"/>
<dbReference type="InterPro" id="IPR038266">
    <property type="entry name" value="NapC/NirT_cytc_sf"/>
</dbReference>
<dbReference type="GO" id="GO:0016491">
    <property type="term" value="F:oxidoreductase activity"/>
    <property type="evidence" value="ECO:0007669"/>
    <property type="project" value="TreeGrafter"/>
</dbReference>
<keyword evidence="6" id="KW-0408">Iron</keyword>
<dbReference type="PANTHER" id="PTHR35038">
    <property type="entry name" value="DISSIMILATORY SULFITE REDUCTASE SIRA"/>
    <property type="match status" value="1"/>
</dbReference>
<evidence type="ECO:0000256" key="3">
    <source>
        <dbReference type="ARBA" id="ARBA00022723"/>
    </source>
</evidence>
<dbReference type="EMBL" id="JACRDE010000494">
    <property type="protein sequence ID" value="MBI5251550.1"/>
    <property type="molecule type" value="Genomic_DNA"/>
</dbReference>
<name>A0A9D6Z529_9BACT</name>
<protein>
    <recommendedName>
        <fullName evidence="9">NapC/NirT cytochrome c N-terminal domain-containing protein</fullName>
    </recommendedName>
</protein>
<keyword evidence="1" id="KW-0813">Transport</keyword>
<evidence type="ECO:0000256" key="2">
    <source>
        <dbReference type="ARBA" id="ARBA00022617"/>
    </source>
</evidence>
<evidence type="ECO:0000256" key="4">
    <source>
        <dbReference type="ARBA" id="ARBA00022729"/>
    </source>
</evidence>
<keyword evidence="2" id="KW-0349">Heme</keyword>
<sequence>MGKAWQWYLIGLAIVVVAVAGLAELSVQSSSCMACHTQEAAFSEWMSKRLKAEKKGFSHELIACADCHMKGGAARTVGSRLDGLLHSVTYLVPQLDPRKPLVSGMFSMTKTPTENCQYCHLAAINRKSVHLKDLTPELVKIGLVMDHRKHVLARDDTCAKCHERYKEKGAADKAVAYTEVNHLACDSCHTRASHSYRSGQLLPMTEAKFLEARQEAWNQLSKNPRWMIAMPSEQSCRRCHNGKIHYKTRIFLADCNNGKNFDDCMKCHPLMTKEYFEQHRRKMDQRSLALDTDRKPGNAK</sequence>
<evidence type="ECO:0000256" key="5">
    <source>
        <dbReference type="ARBA" id="ARBA00022982"/>
    </source>
</evidence>